<proteinExistence type="predicted"/>
<feature type="region of interest" description="Disordered" evidence="1">
    <location>
        <begin position="253"/>
        <end position="288"/>
    </location>
</feature>
<reference evidence="2 3" key="1">
    <citation type="submission" date="2017-01" db="EMBL/GenBank/DDBJ databases">
        <authorList>
            <person name="Varghese N."/>
            <person name="Submissions S."/>
        </authorList>
    </citation>
    <scope>NUCLEOTIDE SEQUENCE [LARGE SCALE GENOMIC DNA]</scope>
    <source>
        <strain evidence="2 3">ATCC 23464</strain>
    </source>
</reference>
<protein>
    <submittedName>
        <fullName evidence="2">Uncharacterized protein</fullName>
    </submittedName>
</protein>
<keyword evidence="3" id="KW-1185">Reference proteome</keyword>
<evidence type="ECO:0000256" key="1">
    <source>
        <dbReference type="SAM" id="MobiDB-lite"/>
    </source>
</evidence>
<feature type="compositionally biased region" description="Polar residues" evidence="1">
    <location>
        <begin position="262"/>
        <end position="282"/>
    </location>
</feature>
<accession>A0ABY1JX69</accession>
<name>A0ABY1JX69_9BACL</name>
<evidence type="ECO:0000313" key="3">
    <source>
        <dbReference type="Proteomes" id="UP000186666"/>
    </source>
</evidence>
<dbReference type="Proteomes" id="UP000186666">
    <property type="component" value="Unassembled WGS sequence"/>
</dbReference>
<gene>
    <name evidence="2" type="ORF">SAMN05421578_10590</name>
</gene>
<evidence type="ECO:0000313" key="2">
    <source>
        <dbReference type="EMBL" id="SIQ92821.1"/>
    </source>
</evidence>
<sequence length="308" mass="34887">MSDPLITGGYVMIARKIRKSSLWLSLKSAHRLVMLEILLQAQWQDVEVVRNGEVIPLKRGQLATSYQQLIDDIGDKDITIKIVRTAIDKMERGKFLAKDEAVQKAKKGLLLTVDKYGFYQDAENYKGSVEGSEKGKAKAEQGQSEGRARAINKNINNLEEGEEGLKPIVDSDECDLSFQKFWDAYPTKGSNKKMTSQKWSTFWKNKKINLQEMLDGVSRYISFQNHHGYSICAAQVFLNQERWRDEWIIEEQQRSAPKGFSRPNSGTSGKVNIPIAQNSGGSPPTEEEYQEMMRMAAELQASKEGQRA</sequence>
<organism evidence="2 3">
    <name type="scientific">Paenibacillus macquariensis</name>
    <dbReference type="NCBI Taxonomy" id="948756"/>
    <lineage>
        <taxon>Bacteria</taxon>
        <taxon>Bacillati</taxon>
        <taxon>Bacillota</taxon>
        <taxon>Bacilli</taxon>
        <taxon>Bacillales</taxon>
        <taxon>Paenibacillaceae</taxon>
        <taxon>Paenibacillus</taxon>
    </lineage>
</organism>
<comment type="caution">
    <text evidence="2">The sequence shown here is derived from an EMBL/GenBank/DDBJ whole genome shotgun (WGS) entry which is preliminary data.</text>
</comment>
<dbReference type="EMBL" id="FTNK01000005">
    <property type="protein sequence ID" value="SIQ92821.1"/>
    <property type="molecule type" value="Genomic_DNA"/>
</dbReference>